<dbReference type="Pfam" id="PF00083">
    <property type="entry name" value="Sugar_tr"/>
    <property type="match status" value="1"/>
</dbReference>
<dbReference type="GO" id="GO:0005886">
    <property type="term" value="C:plasma membrane"/>
    <property type="evidence" value="ECO:0007669"/>
    <property type="project" value="UniProtKB-SubCell"/>
</dbReference>
<dbReference type="InterPro" id="IPR003663">
    <property type="entry name" value="Sugar/inositol_transpt"/>
</dbReference>
<keyword evidence="12" id="KW-1185">Reference proteome</keyword>
<dbReference type="SUPFAM" id="SSF103473">
    <property type="entry name" value="MFS general substrate transporter"/>
    <property type="match status" value="1"/>
</dbReference>
<dbReference type="InterPro" id="IPR005829">
    <property type="entry name" value="Sugar_transporter_CS"/>
</dbReference>
<reference evidence="11 12" key="1">
    <citation type="journal article" date="2024" name="Insects">
        <title>An Improved Chromosome-Level Genome Assembly of the Firefly Pyrocoelia pectoralis.</title>
        <authorList>
            <person name="Fu X."/>
            <person name="Meyer-Rochow V.B."/>
            <person name="Ballantyne L."/>
            <person name="Zhu X."/>
        </authorList>
    </citation>
    <scope>NUCLEOTIDE SEQUENCE [LARGE SCALE GENOMIC DNA]</scope>
    <source>
        <strain evidence="11">XCY_ONT2</strain>
    </source>
</reference>
<dbReference type="InterPro" id="IPR036259">
    <property type="entry name" value="MFS_trans_sf"/>
</dbReference>
<feature type="transmembrane region" description="Helical" evidence="9">
    <location>
        <begin position="77"/>
        <end position="101"/>
    </location>
</feature>
<accession>A0AAN7VWZ1</accession>
<dbReference type="InterPro" id="IPR020846">
    <property type="entry name" value="MFS_dom"/>
</dbReference>
<dbReference type="Gene3D" id="1.20.1250.20">
    <property type="entry name" value="MFS general substrate transporter like domains"/>
    <property type="match status" value="1"/>
</dbReference>
<evidence type="ECO:0000256" key="3">
    <source>
        <dbReference type="ARBA" id="ARBA00022475"/>
    </source>
</evidence>
<keyword evidence="8" id="KW-0325">Glycoprotein</keyword>
<dbReference type="EMBL" id="JAVRBK010000001">
    <property type="protein sequence ID" value="KAK5650029.1"/>
    <property type="molecule type" value="Genomic_DNA"/>
</dbReference>
<dbReference type="PROSITE" id="PS00216">
    <property type="entry name" value="SUGAR_TRANSPORT_1"/>
    <property type="match status" value="1"/>
</dbReference>
<evidence type="ECO:0000256" key="4">
    <source>
        <dbReference type="ARBA" id="ARBA00022597"/>
    </source>
</evidence>
<gene>
    <name evidence="11" type="ORF">RI129_001058</name>
</gene>
<proteinExistence type="predicted"/>
<evidence type="ECO:0000259" key="10">
    <source>
        <dbReference type="PROSITE" id="PS50850"/>
    </source>
</evidence>
<feature type="domain" description="Major facilitator superfamily (MFS) profile" evidence="10">
    <location>
        <begin position="1"/>
        <end position="411"/>
    </location>
</feature>
<feature type="transmembrane region" description="Helical" evidence="9">
    <location>
        <begin position="54"/>
        <end position="71"/>
    </location>
</feature>
<feature type="transmembrane region" description="Helical" evidence="9">
    <location>
        <begin position="219"/>
        <end position="242"/>
    </location>
</feature>
<feature type="transmembrane region" description="Helical" evidence="9">
    <location>
        <begin position="113"/>
        <end position="131"/>
    </location>
</feature>
<feature type="transmembrane region" description="Helical" evidence="9">
    <location>
        <begin position="358"/>
        <end position="379"/>
    </location>
</feature>
<evidence type="ECO:0000256" key="1">
    <source>
        <dbReference type="ARBA" id="ARBA00004651"/>
    </source>
</evidence>
<sequence>MAWTSPTIPILTSENSPIPMTLEETSYLGIIPYLVAILYCPIVSTVIDIIGRKYTLLIVVTPQLIGWLMLACAQSRILLFCARTISGLTDGGILIAIPIYLGETLEPKIRGKLVCLISTSLYMGQLVVNIVGSYSSISVTAFICSIFPAIFIIFWPIYPESPYYLLMKGKHKEAEVSLNKLRKNSNIQQELHELELSVRRQMSEPKSMKDFFRQQHNRSALFVAVGLRIANQLSGITAFTMYTQHIFKYSASDISSITSSIIFFGLLTTLVLLVSLFIDKFGRRPLSIISSAGCTITLGLLSIYFAIEEFTSIDTSLVTWLPIVLMMLFIIVFCLGHAMIPTVMLSELFSVNMKGTSLCVMNIFTLLCIAFTSKIFQIVTSNVGMFASFLFFAVCSFFSSIFCYYCVPETKGKTLEEIQQIFLHKARQNAN</sequence>
<feature type="transmembrane region" description="Helical" evidence="9">
    <location>
        <begin position="319"/>
        <end position="346"/>
    </location>
</feature>
<keyword evidence="7 9" id="KW-0472">Membrane</keyword>
<keyword evidence="5 9" id="KW-0812">Transmembrane</keyword>
<evidence type="ECO:0000313" key="12">
    <source>
        <dbReference type="Proteomes" id="UP001329430"/>
    </source>
</evidence>
<feature type="transmembrane region" description="Helical" evidence="9">
    <location>
        <begin position="137"/>
        <end position="158"/>
    </location>
</feature>
<name>A0AAN7VWZ1_9COLE</name>
<keyword evidence="4" id="KW-0762">Sugar transport</keyword>
<dbReference type="PROSITE" id="PS00217">
    <property type="entry name" value="SUGAR_TRANSPORT_2"/>
    <property type="match status" value="1"/>
</dbReference>
<evidence type="ECO:0000256" key="6">
    <source>
        <dbReference type="ARBA" id="ARBA00022989"/>
    </source>
</evidence>
<evidence type="ECO:0000256" key="8">
    <source>
        <dbReference type="ARBA" id="ARBA00023180"/>
    </source>
</evidence>
<dbReference type="PRINTS" id="PR00171">
    <property type="entry name" value="SUGRTRNSPORT"/>
</dbReference>
<dbReference type="GO" id="GO:0022857">
    <property type="term" value="F:transmembrane transporter activity"/>
    <property type="evidence" value="ECO:0007669"/>
    <property type="project" value="InterPro"/>
</dbReference>
<feature type="transmembrane region" description="Helical" evidence="9">
    <location>
        <begin position="285"/>
        <end position="307"/>
    </location>
</feature>
<comment type="subcellular location">
    <subcellularLocation>
        <location evidence="1">Cell membrane</location>
        <topology evidence="1">Multi-pass membrane protein</topology>
    </subcellularLocation>
</comment>
<dbReference type="PANTHER" id="PTHR48021:SF46">
    <property type="entry name" value="MAJOR FACILITATOR SUPERFAMILY (MFS) PROFILE DOMAIN-CONTAINING PROTEIN"/>
    <property type="match status" value="1"/>
</dbReference>
<keyword evidence="6 9" id="KW-1133">Transmembrane helix</keyword>
<feature type="transmembrane region" description="Helical" evidence="9">
    <location>
        <begin position="27"/>
        <end position="47"/>
    </location>
</feature>
<dbReference type="PROSITE" id="PS50850">
    <property type="entry name" value="MFS"/>
    <property type="match status" value="1"/>
</dbReference>
<feature type="transmembrane region" description="Helical" evidence="9">
    <location>
        <begin position="254"/>
        <end position="278"/>
    </location>
</feature>
<dbReference type="PANTHER" id="PTHR48021">
    <property type="match status" value="1"/>
</dbReference>
<comment type="caution">
    <text evidence="11">The sequence shown here is derived from an EMBL/GenBank/DDBJ whole genome shotgun (WGS) entry which is preliminary data.</text>
</comment>
<keyword evidence="2" id="KW-0813">Transport</keyword>
<dbReference type="Proteomes" id="UP001329430">
    <property type="component" value="Chromosome 1"/>
</dbReference>
<feature type="transmembrane region" description="Helical" evidence="9">
    <location>
        <begin position="385"/>
        <end position="407"/>
    </location>
</feature>
<evidence type="ECO:0000313" key="11">
    <source>
        <dbReference type="EMBL" id="KAK5650029.1"/>
    </source>
</evidence>
<evidence type="ECO:0000256" key="5">
    <source>
        <dbReference type="ARBA" id="ARBA00022692"/>
    </source>
</evidence>
<dbReference type="FunFam" id="1.20.1250.20:FF:000218">
    <property type="entry name" value="facilitated trehalose transporter Tret1"/>
    <property type="match status" value="1"/>
</dbReference>
<evidence type="ECO:0000256" key="9">
    <source>
        <dbReference type="SAM" id="Phobius"/>
    </source>
</evidence>
<evidence type="ECO:0000256" key="7">
    <source>
        <dbReference type="ARBA" id="ARBA00023136"/>
    </source>
</evidence>
<organism evidence="11 12">
    <name type="scientific">Pyrocoelia pectoralis</name>
    <dbReference type="NCBI Taxonomy" id="417401"/>
    <lineage>
        <taxon>Eukaryota</taxon>
        <taxon>Metazoa</taxon>
        <taxon>Ecdysozoa</taxon>
        <taxon>Arthropoda</taxon>
        <taxon>Hexapoda</taxon>
        <taxon>Insecta</taxon>
        <taxon>Pterygota</taxon>
        <taxon>Neoptera</taxon>
        <taxon>Endopterygota</taxon>
        <taxon>Coleoptera</taxon>
        <taxon>Polyphaga</taxon>
        <taxon>Elateriformia</taxon>
        <taxon>Elateroidea</taxon>
        <taxon>Lampyridae</taxon>
        <taxon>Lampyrinae</taxon>
        <taxon>Pyrocoelia</taxon>
    </lineage>
</organism>
<protein>
    <recommendedName>
        <fullName evidence="10">Major facilitator superfamily (MFS) profile domain-containing protein</fullName>
    </recommendedName>
</protein>
<keyword evidence="3" id="KW-1003">Cell membrane</keyword>
<dbReference type="InterPro" id="IPR050549">
    <property type="entry name" value="MFS_Trehalose_Transporter"/>
</dbReference>
<dbReference type="InterPro" id="IPR005828">
    <property type="entry name" value="MFS_sugar_transport-like"/>
</dbReference>
<evidence type="ECO:0000256" key="2">
    <source>
        <dbReference type="ARBA" id="ARBA00022448"/>
    </source>
</evidence>
<dbReference type="AlphaFoldDB" id="A0AAN7VWZ1"/>